<proteinExistence type="predicted"/>
<feature type="transmembrane region" description="Helical" evidence="1">
    <location>
        <begin position="271"/>
        <end position="291"/>
    </location>
</feature>
<dbReference type="Proteomes" id="UP000554054">
    <property type="component" value="Unassembled WGS sequence"/>
</dbReference>
<dbReference type="GO" id="GO:0016747">
    <property type="term" value="F:acyltransferase activity, transferring groups other than amino-acyl groups"/>
    <property type="evidence" value="ECO:0007669"/>
    <property type="project" value="InterPro"/>
</dbReference>
<dbReference type="GO" id="GO:0009103">
    <property type="term" value="P:lipopolysaccharide biosynthetic process"/>
    <property type="evidence" value="ECO:0007669"/>
    <property type="project" value="TreeGrafter"/>
</dbReference>
<dbReference type="InterPro" id="IPR050879">
    <property type="entry name" value="Acyltransferase_3"/>
</dbReference>
<feature type="transmembrane region" description="Helical" evidence="1">
    <location>
        <begin position="209"/>
        <end position="231"/>
    </location>
</feature>
<organism evidence="3 4">
    <name type="scientific">Janibacter cremeus</name>
    <dbReference type="NCBI Taxonomy" id="1285192"/>
    <lineage>
        <taxon>Bacteria</taxon>
        <taxon>Bacillati</taxon>
        <taxon>Actinomycetota</taxon>
        <taxon>Actinomycetes</taxon>
        <taxon>Micrococcales</taxon>
        <taxon>Intrasporangiaceae</taxon>
        <taxon>Janibacter</taxon>
    </lineage>
</organism>
<sequence>MSLTRITGGLTTSAGTQRLAALDGYRGLFVVLVLLYHFGVTALVGGWVGINHFFAFSGYLITRLLISEFAKNGTIDVLRFYRRRAERLLPALLVTCSAILVSGLFAGSANRHRDAGDVLATLGFVQNWRLVSLEDTYFEQVGNPSPLRHAWTLGVEEQFYLLVPALVALLFLLFRRSRTGRLVVVAALALASAWWSAHLAGSGVDFSRLYYGTDTRAQALLVGAGMAVLLGRDHRGRLGRRPSLPVTQAVGLLGFVISLSAFFIVGPRSEWLFTSGGMLLFAIGAGMMGMTATDPRPMLINRIAGWPPAVLLGQMTYGLYLYHWPIHLWLGPVLEGLPLAVSVVVQLAVTVGVAFVSFRWLEVPVLQHGFGVLLPAGLRRRPAGRRVRARRRAGTPVWAVPVAATAVVAVLAGFTFTRPVSTADLDVPPLLASDGEFTRADPPVDIALLGDSVGVSLAKGWRGEDYPGVALSNQARIGCDLIDAPLIANGEPMPQFDGCDEWRDDWPGQVEEAGSTSLLVLPGVQFIGEHEVDGELVESRSPQAARLIKRTLTDIEQQAKGAGVTHVQIATMPCRQVDPNKLDPALRQFAGPISDPANIAWVNETVTAWAKGEGEGADPTEGVERELLDLHGALCSEGYTEEVNDIPLYKDTVHFSPAGAATVWTWLTPRVVRASHPTHAG</sequence>
<feature type="transmembrane region" description="Helical" evidence="1">
    <location>
        <begin position="303"/>
        <end position="324"/>
    </location>
</feature>
<dbReference type="GO" id="GO:0016020">
    <property type="term" value="C:membrane"/>
    <property type="evidence" value="ECO:0007669"/>
    <property type="project" value="TreeGrafter"/>
</dbReference>
<gene>
    <name evidence="3" type="ORF">BJY20_001224</name>
</gene>
<accession>A0A852VLD2</accession>
<dbReference type="AlphaFoldDB" id="A0A852VLD2"/>
<evidence type="ECO:0000259" key="2">
    <source>
        <dbReference type="Pfam" id="PF01757"/>
    </source>
</evidence>
<keyword evidence="1" id="KW-1133">Transmembrane helix</keyword>
<evidence type="ECO:0000313" key="3">
    <source>
        <dbReference type="EMBL" id="NYF97832.1"/>
    </source>
</evidence>
<feature type="transmembrane region" description="Helical" evidence="1">
    <location>
        <begin position="91"/>
        <end position="109"/>
    </location>
</feature>
<evidence type="ECO:0000313" key="4">
    <source>
        <dbReference type="Proteomes" id="UP000554054"/>
    </source>
</evidence>
<reference evidence="3 4" key="1">
    <citation type="submission" date="2020-07" db="EMBL/GenBank/DDBJ databases">
        <title>Sequencing the genomes of 1000 actinobacteria strains.</title>
        <authorList>
            <person name="Klenk H.-P."/>
        </authorList>
    </citation>
    <scope>NUCLEOTIDE SEQUENCE [LARGE SCALE GENOMIC DNA]</scope>
    <source>
        <strain evidence="3 4">DSM 26154</strain>
    </source>
</reference>
<keyword evidence="1" id="KW-0812">Transmembrane</keyword>
<feature type="domain" description="Acyltransferase 3" evidence="2">
    <location>
        <begin position="20"/>
        <end position="356"/>
    </location>
</feature>
<keyword evidence="4" id="KW-1185">Reference proteome</keyword>
<name>A0A852VLD2_9MICO</name>
<dbReference type="EMBL" id="JACCAE010000001">
    <property type="protein sequence ID" value="NYF97832.1"/>
    <property type="molecule type" value="Genomic_DNA"/>
</dbReference>
<feature type="transmembrane region" description="Helical" evidence="1">
    <location>
        <begin position="336"/>
        <end position="358"/>
    </location>
</feature>
<dbReference type="PANTHER" id="PTHR23028">
    <property type="entry name" value="ACETYLTRANSFERASE"/>
    <property type="match status" value="1"/>
</dbReference>
<keyword evidence="1" id="KW-0472">Membrane</keyword>
<feature type="transmembrane region" description="Helical" evidence="1">
    <location>
        <begin position="158"/>
        <end position="174"/>
    </location>
</feature>
<dbReference type="PANTHER" id="PTHR23028:SF53">
    <property type="entry name" value="ACYL_TRANSF_3 DOMAIN-CONTAINING PROTEIN"/>
    <property type="match status" value="1"/>
</dbReference>
<feature type="transmembrane region" description="Helical" evidence="1">
    <location>
        <begin position="27"/>
        <end position="47"/>
    </location>
</feature>
<dbReference type="Pfam" id="PF01757">
    <property type="entry name" value="Acyl_transf_3"/>
    <property type="match status" value="1"/>
</dbReference>
<protein>
    <submittedName>
        <fullName evidence="3">Peptidoglycan/LPS O-acetylase OafA/YrhL</fullName>
    </submittedName>
</protein>
<feature type="transmembrane region" description="Helical" evidence="1">
    <location>
        <begin position="181"/>
        <end position="197"/>
    </location>
</feature>
<evidence type="ECO:0000256" key="1">
    <source>
        <dbReference type="SAM" id="Phobius"/>
    </source>
</evidence>
<dbReference type="InterPro" id="IPR002656">
    <property type="entry name" value="Acyl_transf_3_dom"/>
</dbReference>
<feature type="transmembrane region" description="Helical" evidence="1">
    <location>
        <begin position="243"/>
        <end position="265"/>
    </location>
</feature>
<dbReference type="RefSeq" id="WP_185990709.1">
    <property type="nucleotide sequence ID" value="NZ_JACCAE010000001.1"/>
</dbReference>
<feature type="transmembrane region" description="Helical" evidence="1">
    <location>
        <begin position="395"/>
        <end position="416"/>
    </location>
</feature>
<comment type="caution">
    <text evidence="3">The sequence shown here is derived from an EMBL/GenBank/DDBJ whole genome shotgun (WGS) entry which is preliminary data.</text>
</comment>